<organism evidence="1 2">
    <name type="scientific">Rickenella mellea</name>
    <dbReference type="NCBI Taxonomy" id="50990"/>
    <lineage>
        <taxon>Eukaryota</taxon>
        <taxon>Fungi</taxon>
        <taxon>Dikarya</taxon>
        <taxon>Basidiomycota</taxon>
        <taxon>Agaricomycotina</taxon>
        <taxon>Agaricomycetes</taxon>
        <taxon>Hymenochaetales</taxon>
        <taxon>Rickenellaceae</taxon>
        <taxon>Rickenella</taxon>
    </lineage>
</organism>
<dbReference type="EMBL" id="ML170161">
    <property type="protein sequence ID" value="TDL26507.1"/>
    <property type="molecule type" value="Genomic_DNA"/>
</dbReference>
<evidence type="ECO:0000313" key="2">
    <source>
        <dbReference type="Proteomes" id="UP000294933"/>
    </source>
</evidence>
<name>A0A4Y7QFT7_9AGAM</name>
<keyword evidence="2" id="KW-1185">Reference proteome</keyword>
<evidence type="ECO:0000313" key="1">
    <source>
        <dbReference type="EMBL" id="TDL26507.1"/>
    </source>
</evidence>
<proteinExistence type="predicted"/>
<dbReference type="AlphaFoldDB" id="A0A4Y7QFT7"/>
<sequence length="96" mass="10556">MTDVLVPPVRIQVSKSTPISSKEVRSNLDTYLADYHARTVGKGGDAAMSVRLQKMSTALRAEAKGRKTQCLRSERSSHSPFLVSYHAAGMSYSHVF</sequence>
<gene>
    <name evidence="1" type="ORF">BD410DRAFT_836389</name>
</gene>
<dbReference type="Proteomes" id="UP000294933">
    <property type="component" value="Unassembled WGS sequence"/>
</dbReference>
<dbReference type="VEuPathDB" id="FungiDB:BD410DRAFT_836389"/>
<dbReference type="OrthoDB" id="3017409at2759"/>
<accession>A0A4Y7QFT7</accession>
<protein>
    <submittedName>
        <fullName evidence="1">Uncharacterized protein</fullName>
    </submittedName>
</protein>
<reference evidence="1 2" key="1">
    <citation type="submission" date="2018-06" db="EMBL/GenBank/DDBJ databases">
        <title>A transcriptomic atlas of mushroom development highlights an independent origin of complex multicellularity.</title>
        <authorList>
            <consortium name="DOE Joint Genome Institute"/>
            <person name="Krizsan K."/>
            <person name="Almasi E."/>
            <person name="Merenyi Z."/>
            <person name="Sahu N."/>
            <person name="Viragh M."/>
            <person name="Koszo T."/>
            <person name="Mondo S."/>
            <person name="Kiss B."/>
            <person name="Balint B."/>
            <person name="Kues U."/>
            <person name="Barry K."/>
            <person name="Hegedus J.C."/>
            <person name="Henrissat B."/>
            <person name="Johnson J."/>
            <person name="Lipzen A."/>
            <person name="Ohm R."/>
            <person name="Nagy I."/>
            <person name="Pangilinan J."/>
            <person name="Yan J."/>
            <person name="Xiong Y."/>
            <person name="Grigoriev I.V."/>
            <person name="Hibbett D.S."/>
            <person name="Nagy L.G."/>
        </authorList>
    </citation>
    <scope>NUCLEOTIDE SEQUENCE [LARGE SCALE GENOMIC DNA]</scope>
    <source>
        <strain evidence="1 2">SZMC22713</strain>
    </source>
</reference>